<evidence type="ECO:0000256" key="1">
    <source>
        <dbReference type="ARBA" id="ARBA00022801"/>
    </source>
</evidence>
<feature type="domain" description="Peptidase A2" evidence="2">
    <location>
        <begin position="77"/>
        <end position="92"/>
    </location>
</feature>
<reference evidence="3 4" key="1">
    <citation type="submission" date="2006-05" db="EMBL/GenBank/DDBJ databases">
        <authorList>
            <person name="King G."/>
            <person name="Ferriera S."/>
            <person name="Johnson J."/>
            <person name="Kravitz S."/>
            <person name="Beeson K."/>
            <person name="Sutton G."/>
            <person name="Rogers Y.-H."/>
            <person name="Friedman R."/>
            <person name="Frazier M."/>
            <person name="Venter J.C."/>
        </authorList>
    </citation>
    <scope>NUCLEOTIDE SEQUENCE [LARGE SCALE GENOMIC DNA]</scope>
    <source>
        <strain evidence="4">ATCC 25650 / DSM 13394 / JCM 20685 / NBRC 16684 / NCIMB 2208 / IAM 12614 / B1</strain>
    </source>
</reference>
<dbReference type="GO" id="GO:0006508">
    <property type="term" value="P:proteolysis"/>
    <property type="evidence" value="ECO:0007669"/>
    <property type="project" value="InterPro"/>
</dbReference>
<sequence length="175" mass="19058">MSRFVIIFLACIVIAPLAAYLLENRFPALVSSGTFADYRADDEDDSGANETGERSHRISANRQGHFVADAYLNGRAVDMLVDTGATVTVLPESLAENIGIFLNSSDYKYAIRTANGTVHGAKATIDNLRIGKIRLRNIDTLVLKDQSLGEPLLGMSVLNQLKRFDISDGTLVLVQ</sequence>
<comment type="caution">
    <text evidence="3">The sequence shown here is derived from an EMBL/GenBank/DDBJ whole genome shotgun (WGS) entry which is preliminary data.</text>
</comment>
<dbReference type="OrthoDB" id="7595324at2"/>
<accession>A0NS82</accession>
<dbReference type="InterPro" id="IPR001995">
    <property type="entry name" value="Peptidase_A2_cat"/>
</dbReference>
<dbReference type="SUPFAM" id="SSF50630">
    <property type="entry name" value="Acid proteases"/>
    <property type="match status" value="1"/>
</dbReference>
<dbReference type="Gene3D" id="2.40.70.10">
    <property type="entry name" value="Acid Proteases"/>
    <property type="match status" value="1"/>
</dbReference>
<dbReference type="CDD" id="cd05483">
    <property type="entry name" value="retropepsin_like_bacteria"/>
    <property type="match status" value="1"/>
</dbReference>
<dbReference type="PROSITE" id="PS50175">
    <property type="entry name" value="ASP_PROT_RETROV"/>
    <property type="match status" value="1"/>
</dbReference>
<evidence type="ECO:0000313" key="4">
    <source>
        <dbReference type="Proteomes" id="UP000004848"/>
    </source>
</evidence>
<dbReference type="eggNOG" id="COG3577">
    <property type="taxonomic scope" value="Bacteria"/>
</dbReference>
<dbReference type="NCBIfam" id="TIGR02281">
    <property type="entry name" value="clan_AA_DTGA"/>
    <property type="match status" value="1"/>
</dbReference>
<proteinExistence type="predicted"/>
<dbReference type="InterPro" id="IPR021109">
    <property type="entry name" value="Peptidase_aspartic_dom_sf"/>
</dbReference>
<dbReference type="Proteomes" id="UP000004848">
    <property type="component" value="Unassembled WGS sequence"/>
</dbReference>
<name>A0NS82_ROSAI</name>
<evidence type="ECO:0000259" key="2">
    <source>
        <dbReference type="PROSITE" id="PS50175"/>
    </source>
</evidence>
<dbReference type="EMBL" id="AAUW01000006">
    <property type="protein sequence ID" value="EAV44411.1"/>
    <property type="molecule type" value="Genomic_DNA"/>
</dbReference>
<dbReference type="InterPro" id="IPR034122">
    <property type="entry name" value="Retropepsin-like_bacterial"/>
</dbReference>
<dbReference type="PROSITE" id="PS00141">
    <property type="entry name" value="ASP_PROTEASE"/>
    <property type="match status" value="1"/>
</dbReference>
<gene>
    <name evidence="3" type="ORF">SIAM614_04595</name>
</gene>
<protein>
    <recommendedName>
        <fullName evidence="2">Peptidase A2 domain-containing protein</fullName>
    </recommendedName>
</protein>
<dbReference type="InterPro" id="IPR011969">
    <property type="entry name" value="Clan_AA_Asp_peptidase_C"/>
</dbReference>
<keyword evidence="1" id="KW-0378">Hydrolase</keyword>
<evidence type="ECO:0000313" key="3">
    <source>
        <dbReference type="EMBL" id="EAV44411.1"/>
    </source>
</evidence>
<organism evidence="3 4">
    <name type="scientific">Roseibium aggregatum (strain ATCC 25650 / DSM 13394 / JCM 20685 / NBRC 16684 / NCIMB 2208 / IAM 12614 / B1)</name>
    <name type="common">Stappia aggregata</name>
    <dbReference type="NCBI Taxonomy" id="384765"/>
    <lineage>
        <taxon>Bacteria</taxon>
        <taxon>Pseudomonadati</taxon>
        <taxon>Pseudomonadota</taxon>
        <taxon>Alphaproteobacteria</taxon>
        <taxon>Hyphomicrobiales</taxon>
        <taxon>Stappiaceae</taxon>
        <taxon>Roseibium</taxon>
    </lineage>
</organism>
<dbReference type="GO" id="GO:0004190">
    <property type="term" value="F:aspartic-type endopeptidase activity"/>
    <property type="evidence" value="ECO:0007669"/>
    <property type="project" value="InterPro"/>
</dbReference>
<dbReference type="Pfam" id="PF13975">
    <property type="entry name" value="gag-asp_proteas"/>
    <property type="match status" value="1"/>
</dbReference>
<dbReference type="InterPro" id="IPR001969">
    <property type="entry name" value="Aspartic_peptidase_AS"/>
</dbReference>
<dbReference type="AlphaFoldDB" id="A0NS82"/>
<dbReference type="RefSeq" id="WP_006934146.1">
    <property type="nucleotide sequence ID" value="NZ_AAUW01000006.1"/>
</dbReference>
<dbReference type="GeneID" id="68846360"/>